<keyword evidence="3" id="KW-0456">Lyase</keyword>
<gene>
    <name evidence="3" type="ORF">LARV_02527</name>
</gene>
<feature type="domain" description="Aminotransferase class V" evidence="2">
    <location>
        <begin position="31"/>
        <end position="314"/>
    </location>
</feature>
<dbReference type="OrthoDB" id="9804366at2"/>
<dbReference type="STRING" id="360412.LARV_02527"/>
<dbReference type="Gene3D" id="3.40.640.10">
    <property type="entry name" value="Type I PLP-dependent aspartate aminotransferase-like (Major domain)"/>
    <property type="match status" value="1"/>
</dbReference>
<dbReference type="Pfam" id="PF00266">
    <property type="entry name" value="Aminotran_5"/>
    <property type="match status" value="1"/>
</dbReference>
<name>A0A0S7BHW2_9CHLR</name>
<keyword evidence="4" id="KW-1185">Reference proteome</keyword>
<evidence type="ECO:0000313" key="3">
    <source>
        <dbReference type="EMBL" id="GAP14752.1"/>
    </source>
</evidence>
<sequence>MNTQLPDSYKDFFLLDPNIVFLNHGSFGATPRPVFEAYQKWQIELERQPVEFLGRKAGELMQSARARLGAYLHTAADNLVFVTNATHGLNIIAHSLSLGPDDEVLASDHEYGALDRTWRFLAGKHGFKYINIPILLPVTRDDDFVSAFFEHVNSHTRVIFLSHITSPTALIFPVQAICERARAAGILTVIDGAHAPGQIPLDLDALGADFYSGNLHKWLCAPKGSAFLYAAPRVQHLVEPLIVSWGWESENPGPSRFVDILEWNGTRDLSPFLASPAAIDFQESHSWDEVRARCHRLAFDTQRRITQLTGLPALNGADDHWFAQMATSPLPDSTDIVALKARLYDAYHIEVPLTAWEGRKLIRYSYQAYNDENDRDALLAALADAL</sequence>
<keyword evidence="1" id="KW-0663">Pyridoxal phosphate</keyword>
<dbReference type="GO" id="GO:0016829">
    <property type="term" value="F:lyase activity"/>
    <property type="evidence" value="ECO:0007669"/>
    <property type="project" value="UniProtKB-KW"/>
</dbReference>
<accession>A0A0S7BHW2</accession>
<proteinExistence type="predicted"/>
<dbReference type="Proteomes" id="UP000055060">
    <property type="component" value="Unassembled WGS sequence"/>
</dbReference>
<dbReference type="PANTHER" id="PTHR43092:SF2">
    <property type="entry name" value="HERCYNYLCYSTEINE SULFOXIDE LYASE"/>
    <property type="match status" value="1"/>
</dbReference>
<organism evidence="3">
    <name type="scientific">Longilinea arvoryzae</name>
    <dbReference type="NCBI Taxonomy" id="360412"/>
    <lineage>
        <taxon>Bacteria</taxon>
        <taxon>Bacillati</taxon>
        <taxon>Chloroflexota</taxon>
        <taxon>Anaerolineae</taxon>
        <taxon>Anaerolineales</taxon>
        <taxon>Anaerolineaceae</taxon>
        <taxon>Longilinea</taxon>
    </lineage>
</organism>
<dbReference type="RefSeq" id="WP_075073986.1">
    <property type="nucleotide sequence ID" value="NZ_DF967972.1"/>
</dbReference>
<dbReference type="Gene3D" id="3.90.1150.10">
    <property type="entry name" value="Aspartate Aminotransferase, domain 1"/>
    <property type="match status" value="1"/>
</dbReference>
<evidence type="ECO:0000313" key="4">
    <source>
        <dbReference type="Proteomes" id="UP000055060"/>
    </source>
</evidence>
<protein>
    <submittedName>
        <fullName evidence="3">Selenocysteine lyase</fullName>
    </submittedName>
</protein>
<dbReference type="InterPro" id="IPR015421">
    <property type="entry name" value="PyrdxlP-dep_Trfase_major"/>
</dbReference>
<dbReference type="InterPro" id="IPR015424">
    <property type="entry name" value="PyrdxlP-dep_Trfase"/>
</dbReference>
<reference evidence="3" key="1">
    <citation type="submission" date="2015-07" db="EMBL/GenBank/DDBJ databases">
        <title>Draft Genome Sequences of Anaerolinea thermolimosa IMO-1, Bellilinea caldifistulae GOMI-1, Leptolinea tardivitalis YMTK-2, Levilinea saccharolytica KIBI-1,Longilinea arvoryzae KOME-1, Previously Described as Members of the Anaerolineaceae (Chloroflexi).</title>
        <authorList>
            <person name="Sekiguchi Y."/>
            <person name="Ohashi A."/>
            <person name="Matsuura N."/>
            <person name="Tourlousse M.D."/>
        </authorList>
    </citation>
    <scope>NUCLEOTIDE SEQUENCE [LARGE SCALE GENOMIC DNA]</scope>
    <source>
        <strain evidence="3">KOME-1</strain>
    </source>
</reference>
<dbReference type="InterPro" id="IPR000192">
    <property type="entry name" value="Aminotrans_V_dom"/>
</dbReference>
<dbReference type="EMBL" id="DF967972">
    <property type="protein sequence ID" value="GAP14752.1"/>
    <property type="molecule type" value="Genomic_DNA"/>
</dbReference>
<dbReference type="SUPFAM" id="SSF53383">
    <property type="entry name" value="PLP-dependent transferases"/>
    <property type="match status" value="1"/>
</dbReference>
<dbReference type="PANTHER" id="PTHR43092">
    <property type="entry name" value="L-CYSTEINE DESULFHYDRASE"/>
    <property type="match status" value="1"/>
</dbReference>
<evidence type="ECO:0000259" key="2">
    <source>
        <dbReference type="Pfam" id="PF00266"/>
    </source>
</evidence>
<dbReference type="InterPro" id="IPR015422">
    <property type="entry name" value="PyrdxlP-dep_Trfase_small"/>
</dbReference>
<dbReference type="AlphaFoldDB" id="A0A0S7BHW2"/>
<evidence type="ECO:0000256" key="1">
    <source>
        <dbReference type="ARBA" id="ARBA00022898"/>
    </source>
</evidence>